<feature type="non-terminal residue" evidence="1">
    <location>
        <position position="288"/>
    </location>
</feature>
<organism evidence="1 2">
    <name type="scientific">Rhizopus stolonifer</name>
    <name type="common">Rhizopus nigricans</name>
    <dbReference type="NCBI Taxonomy" id="4846"/>
    <lineage>
        <taxon>Eukaryota</taxon>
        <taxon>Fungi</taxon>
        <taxon>Fungi incertae sedis</taxon>
        <taxon>Mucoromycota</taxon>
        <taxon>Mucoromycotina</taxon>
        <taxon>Mucoromycetes</taxon>
        <taxon>Mucorales</taxon>
        <taxon>Mucorineae</taxon>
        <taxon>Rhizopodaceae</taxon>
        <taxon>Rhizopus</taxon>
    </lineage>
</organism>
<dbReference type="OrthoDB" id="2243993at2759"/>
<evidence type="ECO:0000313" key="2">
    <source>
        <dbReference type="Proteomes" id="UP000253551"/>
    </source>
</evidence>
<dbReference type="AlphaFoldDB" id="A0A367KRQ6"/>
<protein>
    <submittedName>
        <fullName evidence="1">Uncharacterized protein</fullName>
    </submittedName>
</protein>
<evidence type="ECO:0000313" key="1">
    <source>
        <dbReference type="EMBL" id="RCI04866.1"/>
    </source>
</evidence>
<dbReference type="EMBL" id="PJQM01000554">
    <property type="protein sequence ID" value="RCI04866.1"/>
    <property type="molecule type" value="Genomic_DNA"/>
</dbReference>
<dbReference type="Proteomes" id="UP000253551">
    <property type="component" value="Unassembled WGS sequence"/>
</dbReference>
<comment type="caution">
    <text evidence="1">The sequence shown here is derived from an EMBL/GenBank/DDBJ whole genome shotgun (WGS) entry which is preliminary data.</text>
</comment>
<keyword evidence="2" id="KW-1185">Reference proteome</keyword>
<reference evidence="1 2" key="1">
    <citation type="journal article" date="2018" name="G3 (Bethesda)">
        <title>Phylogenetic and Phylogenomic Definition of Rhizopus Species.</title>
        <authorList>
            <person name="Gryganskyi A.P."/>
            <person name="Golan J."/>
            <person name="Dolatabadi S."/>
            <person name="Mondo S."/>
            <person name="Robb S."/>
            <person name="Idnurm A."/>
            <person name="Muszewska A."/>
            <person name="Steczkiewicz K."/>
            <person name="Masonjones S."/>
            <person name="Liao H.L."/>
            <person name="Gajdeczka M.T."/>
            <person name="Anike F."/>
            <person name="Vuek A."/>
            <person name="Anishchenko I.M."/>
            <person name="Voigt K."/>
            <person name="de Hoog G.S."/>
            <person name="Smith M.E."/>
            <person name="Heitman J."/>
            <person name="Vilgalys R."/>
            <person name="Stajich J.E."/>
        </authorList>
    </citation>
    <scope>NUCLEOTIDE SEQUENCE [LARGE SCALE GENOMIC DNA]</scope>
    <source>
        <strain evidence="1 2">LSU 92-RS-03</strain>
    </source>
</reference>
<accession>A0A367KRQ6</accession>
<name>A0A367KRQ6_RHIST</name>
<sequence>MTVVKEKNVYRFQPPAKHLISPHKPVIQAEDLSVVRCYFDICVSTYESEATDETKAEYEAMMQEQHNLQSLKNLGSDVMDWVARIVNWSEKDMFKNLGTVPDLPFLNFVKFTIVDFLLNCMRTHIYNQNDERTAYCELFIPIFKAFGNTTTKLKYVWCEKKAKDSDYVWLVSNNFAKNKGSLKLLDGIGRLVDKELNYLLIESSGFNNSNVLSHSLNDTLKNMKSSSDNLKCFVSNYKKPLSMTLVRYKIKSASQWQVVECRSASIPLSFSGIIHYTKVFELFAFLLV</sequence>
<proteinExistence type="predicted"/>
<gene>
    <name evidence="1" type="ORF">CU098_000452</name>
</gene>